<feature type="transmembrane region" description="Helical" evidence="6">
    <location>
        <begin position="180"/>
        <end position="202"/>
    </location>
</feature>
<dbReference type="InterPro" id="IPR049326">
    <property type="entry name" value="Rhodopsin_dom_fungi"/>
</dbReference>
<evidence type="ECO:0000313" key="9">
    <source>
        <dbReference type="Proteomes" id="UP001498476"/>
    </source>
</evidence>
<evidence type="ECO:0000256" key="2">
    <source>
        <dbReference type="ARBA" id="ARBA00022692"/>
    </source>
</evidence>
<gene>
    <name evidence="8" type="ORF">QQX98_012621</name>
</gene>
<reference evidence="8 9" key="1">
    <citation type="journal article" date="2025" name="Microbiol. Resour. Announc.">
        <title>Draft genome sequences for Neonectria magnoliae and Neonectria punicea, canker pathogens of Liriodendron tulipifera and Acer saccharum in West Virginia.</title>
        <authorList>
            <person name="Petronek H.M."/>
            <person name="Kasson M.T."/>
            <person name="Metheny A.M."/>
            <person name="Stauder C.M."/>
            <person name="Lovett B."/>
            <person name="Lynch S.C."/>
            <person name="Garnas J.R."/>
            <person name="Kasson L.R."/>
            <person name="Stajich J.E."/>
        </authorList>
    </citation>
    <scope>NUCLEOTIDE SEQUENCE [LARGE SCALE GENOMIC DNA]</scope>
    <source>
        <strain evidence="8 9">NRRL 64653</strain>
    </source>
</reference>
<feature type="transmembrane region" description="Helical" evidence="6">
    <location>
        <begin position="247"/>
        <end position="268"/>
    </location>
</feature>
<dbReference type="InterPro" id="IPR052337">
    <property type="entry name" value="SAT4-like"/>
</dbReference>
<organism evidence="8 9">
    <name type="scientific">Neonectria punicea</name>
    <dbReference type="NCBI Taxonomy" id="979145"/>
    <lineage>
        <taxon>Eukaryota</taxon>
        <taxon>Fungi</taxon>
        <taxon>Dikarya</taxon>
        <taxon>Ascomycota</taxon>
        <taxon>Pezizomycotina</taxon>
        <taxon>Sordariomycetes</taxon>
        <taxon>Hypocreomycetidae</taxon>
        <taxon>Hypocreales</taxon>
        <taxon>Nectriaceae</taxon>
        <taxon>Neonectria</taxon>
    </lineage>
</organism>
<dbReference type="PANTHER" id="PTHR33048">
    <property type="entry name" value="PTH11-LIKE INTEGRAL MEMBRANE PROTEIN (AFU_ORTHOLOGUE AFUA_5G11245)"/>
    <property type="match status" value="1"/>
</dbReference>
<feature type="transmembrane region" description="Helical" evidence="6">
    <location>
        <begin position="89"/>
        <end position="110"/>
    </location>
</feature>
<evidence type="ECO:0000256" key="5">
    <source>
        <dbReference type="ARBA" id="ARBA00038359"/>
    </source>
</evidence>
<feature type="transmembrane region" description="Helical" evidence="6">
    <location>
        <begin position="15"/>
        <end position="34"/>
    </location>
</feature>
<accession>A0ABR1GIP5</accession>
<keyword evidence="4 6" id="KW-0472">Membrane</keyword>
<feature type="transmembrane region" description="Helical" evidence="6">
    <location>
        <begin position="214"/>
        <end position="235"/>
    </location>
</feature>
<comment type="subcellular location">
    <subcellularLocation>
        <location evidence="1">Membrane</location>
        <topology evidence="1">Multi-pass membrane protein</topology>
    </subcellularLocation>
</comment>
<dbReference type="EMBL" id="JAZAVJ010000392">
    <property type="protein sequence ID" value="KAK7398013.1"/>
    <property type="molecule type" value="Genomic_DNA"/>
</dbReference>
<proteinExistence type="inferred from homology"/>
<feature type="domain" description="Rhodopsin" evidence="7">
    <location>
        <begin position="28"/>
        <end position="265"/>
    </location>
</feature>
<evidence type="ECO:0000256" key="6">
    <source>
        <dbReference type="SAM" id="Phobius"/>
    </source>
</evidence>
<evidence type="ECO:0000256" key="1">
    <source>
        <dbReference type="ARBA" id="ARBA00004141"/>
    </source>
</evidence>
<evidence type="ECO:0000259" key="7">
    <source>
        <dbReference type="Pfam" id="PF20684"/>
    </source>
</evidence>
<name>A0ABR1GIP5_9HYPO</name>
<evidence type="ECO:0000256" key="4">
    <source>
        <dbReference type="ARBA" id="ARBA00023136"/>
    </source>
</evidence>
<dbReference type="PANTHER" id="PTHR33048:SF146">
    <property type="entry name" value="INTEGRAL MEMBRANE PROTEIN"/>
    <property type="match status" value="1"/>
</dbReference>
<protein>
    <recommendedName>
        <fullName evidence="7">Rhodopsin domain-containing protein</fullName>
    </recommendedName>
</protein>
<feature type="transmembrane region" description="Helical" evidence="6">
    <location>
        <begin position="131"/>
        <end position="153"/>
    </location>
</feature>
<feature type="transmembrane region" description="Helical" evidence="6">
    <location>
        <begin position="46"/>
        <end position="69"/>
    </location>
</feature>
<comment type="caution">
    <text evidence="8">The sequence shown here is derived from an EMBL/GenBank/DDBJ whole genome shotgun (WGS) entry which is preliminary data.</text>
</comment>
<keyword evidence="3 6" id="KW-1133">Transmembrane helix</keyword>
<dbReference type="Proteomes" id="UP001498476">
    <property type="component" value="Unassembled WGS sequence"/>
</dbReference>
<keyword evidence="2 6" id="KW-0812">Transmembrane</keyword>
<keyword evidence="9" id="KW-1185">Reference proteome</keyword>
<evidence type="ECO:0000256" key="3">
    <source>
        <dbReference type="ARBA" id="ARBA00022989"/>
    </source>
</evidence>
<dbReference type="Pfam" id="PF20684">
    <property type="entry name" value="Fung_rhodopsin"/>
    <property type="match status" value="1"/>
</dbReference>
<sequence length="357" mass="39700">MVATPVSRTSIRNTSIALIAVTTIVVSLRLLSTVIHHKTFRAEDGWLASCYIFFLVLAILYLYIVPAFFRLSDFGEGLIEPYATLNDDALFIQKGLFTVSACLWFCLWSAKFSLLSMYKKLLSQLPFYVKLWYALVGLCVLTLIGSLITLFLACSSMEAWFSVGKCTTPRDVVAAAVSMWFAYAVDVLTDLLIMLLPLRLILRLQMPLSRKCSIAALFCLAWVCIIASIVRVTQIGNPGGQPTVPWLALWGTIESAIAVIIVTGPGLYRSAKLYSRSRKQYYAENSRTKTSYVNRSHGRTADGGAELQPYPRPNATLVHSSSSQEELVYMERNASLGTKEVSINSIEERRNSAGRKC</sequence>
<evidence type="ECO:0000313" key="8">
    <source>
        <dbReference type="EMBL" id="KAK7398013.1"/>
    </source>
</evidence>
<comment type="similarity">
    <text evidence="5">Belongs to the SAT4 family.</text>
</comment>